<feature type="signal peptide" evidence="1">
    <location>
        <begin position="1"/>
        <end position="20"/>
    </location>
</feature>
<reference evidence="2 3" key="1">
    <citation type="submission" date="2017-08" db="EMBL/GenBank/DDBJ databases">
        <title>Reclassification of Bisgaard taxon 37 and 44.</title>
        <authorList>
            <person name="Christensen H."/>
        </authorList>
    </citation>
    <scope>NUCLEOTIDE SEQUENCE [LARGE SCALE GENOMIC DNA]</scope>
    <source>
        <strain evidence="2 3">EEAB3T1</strain>
    </source>
</reference>
<sequence length="328" mass="37697">MKGKLMCLVWGLGMVSLSSAQINIQSYTQNPILRQVGSAFLQSSSYQQAMAGDKTQYLRRNFDLTKAVVDFYVQDPSLKGSFPESPFMDNLYNYGFYFMQSRFRDDSVEKNLQENVPMALEAVQFIIYLSYINRENALASKLDPQVIIKRAYQNYKNFNLPTFMAQYINFCATPNSRVDLARLAPVYQQRKGQALTSEQLQILTKYATNLNVFMQTTCEQFLQLATVYTTPGSREFDQALQAFVYTDKSLITEVKDYQYLMYGRPDMLYKGVDFNNAQAQNFKQAFLSEHPNGQGLLTTYEQSYINFIKNLAHNDLAQLAFKAQIGKK</sequence>
<dbReference type="OrthoDB" id="9821230at2"/>
<gene>
    <name evidence="2" type="ORF">CKF59_02255</name>
</gene>
<comment type="caution">
    <text evidence="2">The sequence shown here is derived from an EMBL/GenBank/DDBJ whole genome shotgun (WGS) entry which is preliminary data.</text>
</comment>
<evidence type="ECO:0000313" key="2">
    <source>
        <dbReference type="EMBL" id="RIY36805.1"/>
    </source>
</evidence>
<keyword evidence="3" id="KW-1185">Reference proteome</keyword>
<dbReference type="RefSeq" id="WP_119534360.1">
    <property type="nucleotide sequence ID" value="NZ_NRJF01000054.1"/>
</dbReference>
<dbReference type="AlphaFoldDB" id="A0A3A1YGJ8"/>
<dbReference type="Proteomes" id="UP000265964">
    <property type="component" value="Unassembled WGS sequence"/>
</dbReference>
<evidence type="ECO:0000313" key="3">
    <source>
        <dbReference type="Proteomes" id="UP000265964"/>
    </source>
</evidence>
<organism evidence="2 3">
    <name type="scientific">Psittacicella gerlachiana</name>
    <dbReference type="NCBI Taxonomy" id="2028574"/>
    <lineage>
        <taxon>Bacteria</taxon>
        <taxon>Pseudomonadati</taxon>
        <taxon>Pseudomonadota</taxon>
        <taxon>Gammaproteobacteria</taxon>
        <taxon>Pasteurellales</taxon>
        <taxon>Psittacicellaceae</taxon>
        <taxon>Psittacicella</taxon>
    </lineage>
</organism>
<keyword evidence="1" id="KW-0732">Signal</keyword>
<proteinExistence type="predicted"/>
<feature type="chain" id="PRO_5017187209" evidence="1">
    <location>
        <begin position="21"/>
        <end position="328"/>
    </location>
</feature>
<evidence type="ECO:0000256" key="1">
    <source>
        <dbReference type="SAM" id="SignalP"/>
    </source>
</evidence>
<dbReference type="EMBL" id="NRJF01000054">
    <property type="protein sequence ID" value="RIY36805.1"/>
    <property type="molecule type" value="Genomic_DNA"/>
</dbReference>
<protein>
    <submittedName>
        <fullName evidence="2">Uncharacterized protein</fullName>
    </submittedName>
</protein>
<accession>A0A3A1YGJ8</accession>
<name>A0A3A1YGJ8_9GAMM</name>